<accession>A0A1J1HZ73</accession>
<sequence length="110" mass="12886">MNETMRLTMNEMVRDFLKGNISDPSKCGRTAKKNLILFSHIIADAFNFSNKIRITKLKHMETNEWLLFCFMMDSTLIKGRDKQISSVIENYSNFKPQQKKDVEGKSFSRK</sequence>
<keyword evidence="2" id="KW-1185">Reference proteome</keyword>
<proteinExistence type="predicted"/>
<reference evidence="1 2" key="1">
    <citation type="submission" date="2015-04" db="EMBL/GenBank/DDBJ databases">
        <authorList>
            <person name="Syromyatnikov M.Y."/>
            <person name="Popov V.N."/>
        </authorList>
    </citation>
    <scope>NUCLEOTIDE SEQUENCE [LARGE SCALE GENOMIC DNA]</scope>
</reference>
<dbReference type="Proteomes" id="UP000183832">
    <property type="component" value="Unassembled WGS sequence"/>
</dbReference>
<evidence type="ECO:0000313" key="2">
    <source>
        <dbReference type="Proteomes" id="UP000183832"/>
    </source>
</evidence>
<name>A0A1J1HZ73_9DIPT</name>
<evidence type="ECO:0000313" key="1">
    <source>
        <dbReference type="EMBL" id="CRK93407.1"/>
    </source>
</evidence>
<dbReference type="EMBL" id="CVRI01000037">
    <property type="protein sequence ID" value="CRK93407.1"/>
    <property type="molecule type" value="Genomic_DNA"/>
</dbReference>
<dbReference type="AlphaFoldDB" id="A0A1J1HZ73"/>
<gene>
    <name evidence="1" type="ORF">CLUMA_CG006943</name>
</gene>
<organism evidence="1 2">
    <name type="scientific">Clunio marinus</name>
    <dbReference type="NCBI Taxonomy" id="568069"/>
    <lineage>
        <taxon>Eukaryota</taxon>
        <taxon>Metazoa</taxon>
        <taxon>Ecdysozoa</taxon>
        <taxon>Arthropoda</taxon>
        <taxon>Hexapoda</taxon>
        <taxon>Insecta</taxon>
        <taxon>Pterygota</taxon>
        <taxon>Neoptera</taxon>
        <taxon>Endopterygota</taxon>
        <taxon>Diptera</taxon>
        <taxon>Nematocera</taxon>
        <taxon>Chironomoidea</taxon>
        <taxon>Chironomidae</taxon>
        <taxon>Clunio</taxon>
    </lineage>
</organism>
<protein>
    <submittedName>
        <fullName evidence="1">CLUMA_CG006943, isoform A</fullName>
    </submittedName>
</protein>